<dbReference type="Proteomes" id="UP000315751">
    <property type="component" value="Unassembled WGS sequence"/>
</dbReference>
<dbReference type="InterPro" id="IPR000792">
    <property type="entry name" value="Tscrpt_reg_LuxR_C"/>
</dbReference>
<dbReference type="SUPFAM" id="SSF46894">
    <property type="entry name" value="C-terminal effector domain of the bipartite response regulators"/>
    <property type="match status" value="1"/>
</dbReference>
<dbReference type="RefSeq" id="WP_211102261.1">
    <property type="nucleotide sequence ID" value="NZ_VITR01000016.1"/>
</dbReference>
<dbReference type="InterPro" id="IPR036388">
    <property type="entry name" value="WH-like_DNA-bd_sf"/>
</dbReference>
<dbReference type="InterPro" id="IPR012338">
    <property type="entry name" value="Beta-lactam/transpept-like"/>
</dbReference>
<feature type="domain" description="HTH luxR-type" evidence="1">
    <location>
        <begin position="307"/>
        <end position="364"/>
    </location>
</feature>
<dbReference type="PANTHER" id="PTHR43283:SF14">
    <property type="entry name" value="BLL8153 PROTEIN"/>
    <property type="match status" value="1"/>
</dbReference>
<dbReference type="GO" id="GO:0003677">
    <property type="term" value="F:DNA binding"/>
    <property type="evidence" value="ECO:0007669"/>
    <property type="project" value="InterPro"/>
</dbReference>
<dbReference type="SUPFAM" id="SSF56601">
    <property type="entry name" value="beta-lactamase/transpeptidase-like"/>
    <property type="match status" value="1"/>
</dbReference>
<accession>A0A560GTF7</accession>
<dbReference type="GO" id="GO:0006355">
    <property type="term" value="P:regulation of DNA-templated transcription"/>
    <property type="evidence" value="ECO:0007669"/>
    <property type="project" value="InterPro"/>
</dbReference>
<dbReference type="InterPro" id="IPR001466">
    <property type="entry name" value="Beta-lactam-related"/>
</dbReference>
<gene>
    <name evidence="2" type="ORF">FBZ90_11667</name>
</gene>
<dbReference type="InterPro" id="IPR016032">
    <property type="entry name" value="Sig_transdc_resp-reg_C-effctor"/>
</dbReference>
<protein>
    <submittedName>
        <fullName evidence="2">CubicO group peptidase (Beta-lactamase class C family)</fullName>
    </submittedName>
</protein>
<dbReference type="EMBL" id="VITR01000016">
    <property type="protein sequence ID" value="TWB36844.1"/>
    <property type="molecule type" value="Genomic_DNA"/>
</dbReference>
<dbReference type="Gene3D" id="1.10.10.10">
    <property type="entry name" value="Winged helix-like DNA-binding domain superfamily/Winged helix DNA-binding domain"/>
    <property type="match status" value="1"/>
</dbReference>
<dbReference type="PANTHER" id="PTHR43283">
    <property type="entry name" value="BETA-LACTAMASE-RELATED"/>
    <property type="match status" value="1"/>
</dbReference>
<evidence type="ECO:0000259" key="1">
    <source>
        <dbReference type="SMART" id="SM00421"/>
    </source>
</evidence>
<dbReference type="Pfam" id="PF00144">
    <property type="entry name" value="Beta-lactamase"/>
    <property type="match status" value="1"/>
</dbReference>
<comment type="caution">
    <text evidence="2">The sequence shown here is derived from an EMBL/GenBank/DDBJ whole genome shotgun (WGS) entry which is preliminary data.</text>
</comment>
<keyword evidence="3" id="KW-1185">Reference proteome</keyword>
<name>A0A560GTF7_9PROT</name>
<dbReference type="AlphaFoldDB" id="A0A560GTF7"/>
<evidence type="ECO:0000313" key="2">
    <source>
        <dbReference type="EMBL" id="TWB36844.1"/>
    </source>
</evidence>
<organism evidence="2 3">
    <name type="scientific">Nitrospirillum amazonense</name>
    <dbReference type="NCBI Taxonomy" id="28077"/>
    <lineage>
        <taxon>Bacteria</taxon>
        <taxon>Pseudomonadati</taxon>
        <taxon>Pseudomonadota</taxon>
        <taxon>Alphaproteobacteria</taxon>
        <taxon>Rhodospirillales</taxon>
        <taxon>Azospirillaceae</taxon>
        <taxon>Nitrospirillum</taxon>
    </lineage>
</organism>
<reference evidence="2 3" key="1">
    <citation type="submission" date="2019-06" db="EMBL/GenBank/DDBJ databases">
        <title>Genomic Encyclopedia of Type Strains, Phase IV (KMG-V): Genome sequencing to study the core and pangenomes of soil and plant-associated prokaryotes.</title>
        <authorList>
            <person name="Whitman W."/>
        </authorList>
    </citation>
    <scope>NUCLEOTIDE SEQUENCE [LARGE SCALE GENOMIC DNA]</scope>
    <source>
        <strain evidence="2 3">BR 11622</strain>
    </source>
</reference>
<sequence>MQELLLGLYACPSAPERWPAVLDQLCDRLSVISAVVQILEYREGRFHPMWTVRDSHSTAHRHEHDRVFNNDSNPRLKIGMGGPPPQAALSRDEEIFPPGSAELIEIQRRRRLLRLGANLTGVIELAPGRCLALVLHRSAVCDRPLGAEEEALTAQLLPHLRQAVELGGQFQAAVRQADLLRDASGRLGAGMALCDGAGRLIWANPSARALLNGSTALRLMAGHVRAVHPGDARPLRALLAWAAEGSLSEPHYLTLGRGEGDAAVQVMALASSPPQGIPPAEPRDVVVLLLSEPGRPLDVSPALVADLFGLSLAEARLTAGLCNGLSLGDYARQRGISEGTARIQLKRALAKTGCPRQSELVRRVCASLAVSVAGRQPAISHLGDAAVRDPSDNAPLEERREGIMSSKRARSGTLFLAATLTAGVIAASAALAYPAPPPDPSLPKSTVPPAVQDLRRKMNDADVNALTFRDMDQLFTTRTVARSGPVWALPQSQHPLDFRYSFQGQSYTAEQFLERTYTNALLVMKDGRIVSEIYRNNTTDQTRFMAWSMTKSITSILIGCAVQEGRIKSLDDRITQYLPELKGGGYDGVTIRQILQMRSGVDYEERYDFAHPGIAARNHELALVENVVRFADAARTVKRLHPPGEVWQYKTLDTAVLGWLLERVSGGSTLAAYTAQRLWEPLGAERDGFFIMDGPPGTGREFNGAGFNATLRDFARIGQMMLQDGQANGHQIVSPEWVRESTRPTGGPGPGYGYQWWVPGGQAFQAIGLQGQYIFVDPATRTVVVKLSYFPPETMEPHEETAAFLAAASAWTPR</sequence>
<proteinExistence type="predicted"/>
<dbReference type="SMART" id="SM00421">
    <property type="entry name" value="HTH_LUXR"/>
    <property type="match status" value="1"/>
</dbReference>
<evidence type="ECO:0000313" key="3">
    <source>
        <dbReference type="Proteomes" id="UP000315751"/>
    </source>
</evidence>
<dbReference type="Gene3D" id="3.40.710.10">
    <property type="entry name" value="DD-peptidase/beta-lactamase superfamily"/>
    <property type="match status" value="1"/>
</dbReference>
<dbReference type="InterPro" id="IPR050789">
    <property type="entry name" value="Diverse_Enzym_Activities"/>
</dbReference>